<dbReference type="GO" id="GO:0034457">
    <property type="term" value="C:Mpp10 complex"/>
    <property type="evidence" value="ECO:0007669"/>
    <property type="project" value="UniProtKB-UniRule"/>
</dbReference>
<dbReference type="PANTHER" id="PTHR17039:SF0">
    <property type="entry name" value="U3 SMALL NUCLEOLAR RIBONUCLEOPROTEIN PROTEIN MPP10"/>
    <property type="match status" value="1"/>
</dbReference>
<feature type="compositionally biased region" description="Basic and acidic residues" evidence="8">
    <location>
        <begin position="174"/>
        <end position="200"/>
    </location>
</feature>
<evidence type="ECO:0000256" key="6">
    <source>
        <dbReference type="ARBA" id="ARBA00029455"/>
    </source>
</evidence>
<evidence type="ECO:0000313" key="9">
    <source>
        <dbReference type="EMBL" id="RZC81153.1"/>
    </source>
</evidence>
<feature type="compositionally biased region" description="Basic residues" evidence="8">
    <location>
        <begin position="507"/>
        <end position="520"/>
    </location>
</feature>
<feature type="compositionally biased region" description="Basic and acidic residues" evidence="8">
    <location>
        <begin position="1"/>
        <end position="20"/>
    </location>
</feature>
<dbReference type="OMA" id="HFAEDFG"/>
<organism evidence="9 10">
    <name type="scientific">Papaver somniferum</name>
    <name type="common">Opium poppy</name>
    <dbReference type="NCBI Taxonomy" id="3469"/>
    <lineage>
        <taxon>Eukaryota</taxon>
        <taxon>Viridiplantae</taxon>
        <taxon>Streptophyta</taxon>
        <taxon>Embryophyta</taxon>
        <taxon>Tracheophyta</taxon>
        <taxon>Spermatophyta</taxon>
        <taxon>Magnoliopsida</taxon>
        <taxon>Ranunculales</taxon>
        <taxon>Papaveraceae</taxon>
        <taxon>Papaveroideae</taxon>
        <taxon>Papaver</taxon>
    </lineage>
</organism>
<dbReference type="InterPro" id="IPR012173">
    <property type="entry name" value="Mpp10"/>
</dbReference>
<feature type="compositionally biased region" description="Acidic residues" evidence="8">
    <location>
        <begin position="271"/>
        <end position="281"/>
    </location>
</feature>
<evidence type="ECO:0000256" key="2">
    <source>
        <dbReference type="ARBA" id="ARBA00022517"/>
    </source>
</evidence>
<evidence type="ECO:0000256" key="8">
    <source>
        <dbReference type="SAM" id="MobiDB-lite"/>
    </source>
</evidence>
<keyword evidence="5 7" id="KW-0687">Ribonucleoprotein</keyword>
<comment type="similarity">
    <text evidence="6 7">Belongs to the MPP10 family.</text>
</comment>
<dbReference type="Pfam" id="PF04006">
    <property type="entry name" value="Mpp10"/>
    <property type="match status" value="1"/>
</dbReference>
<dbReference type="PANTHER" id="PTHR17039">
    <property type="entry name" value="U3 SMALL NUCLEOLAR RIBONUCLEOPROTEIN PROTEIN MPP10"/>
    <property type="match status" value="1"/>
</dbReference>
<feature type="region of interest" description="Disordered" evidence="8">
    <location>
        <begin position="1"/>
        <end position="22"/>
    </location>
</feature>
<keyword evidence="3 7" id="KW-0698">rRNA processing</keyword>
<comment type="subcellular location">
    <subcellularLocation>
        <location evidence="1 7">Nucleus</location>
        <location evidence="1 7">Nucleolus</location>
    </subcellularLocation>
</comment>
<feature type="compositionally biased region" description="Acidic residues" evidence="8">
    <location>
        <begin position="117"/>
        <end position="173"/>
    </location>
</feature>
<feature type="region of interest" description="Disordered" evidence="8">
    <location>
        <begin position="112"/>
        <end position="311"/>
    </location>
</feature>
<keyword evidence="4 7" id="KW-0539">Nucleus</keyword>
<evidence type="ECO:0000256" key="3">
    <source>
        <dbReference type="ARBA" id="ARBA00022552"/>
    </source>
</evidence>
<evidence type="ECO:0000256" key="1">
    <source>
        <dbReference type="ARBA" id="ARBA00004604"/>
    </source>
</evidence>
<keyword evidence="10" id="KW-1185">Reference proteome</keyword>
<protein>
    <recommendedName>
        <fullName evidence="7">U3 small nucleolar ribonucleoprotein protein MPP10</fullName>
    </recommendedName>
</protein>
<sequence length="561" mass="63261">MAIPKNDEEGGPEALKELKSVDPPLFLSPSPIQSQATRLASQYLYSSLHPFCPKSPFQKLLVKGFDAEQIWQQIDTQSNHLVLNLKRELKHFEKNPNAISKGFDGLIRKIEKKSGASDEEDDESGDSDEEDDESGDSDDDMEDAEESGGSLDEDGDDDEEDDNEEDEDEEGGGIEDKFLKMSDMKKYMKDDEAREYGGVKEKKRVRKREVDGDEDVDDDEEDYEDDDELGEFGVDNGEDDDEMGNARYEDFFGAKKGESTKRKSDSHEGVEDSDSEDEDDFDKGFEDEQKEGSLSTYEKEQKKQRAKIEEMEKVNMETKSWNMLGEVSAAERGKNTALEVDLDFEHNVRPAPVITEEVTQSIEDLIKKRVLEGHFDDVQKAPSLPSAAPKEYKEIDENKNTEGLHKSYENEYLQQTGLVPESFSDERKKEASLLFQKLCYKLDALSHFHFTPKPIIEDMSIQVNVPALAMEEIAPLVVSDATMLAPEEVFAGKGDIKEEAELTQAERKRRRASKKRKFAGKTKATSTNVFELGGIAETAKRMENKKAQDSTNGKEEPSVPV</sequence>
<feature type="compositionally biased region" description="Acidic residues" evidence="8">
    <location>
        <begin position="211"/>
        <end position="243"/>
    </location>
</feature>
<dbReference type="EMBL" id="CM010724">
    <property type="protein sequence ID" value="RZC81153.1"/>
    <property type="molecule type" value="Genomic_DNA"/>
</dbReference>
<accession>A0A4Y7L6J2</accession>
<dbReference type="GO" id="GO:0032040">
    <property type="term" value="C:small-subunit processome"/>
    <property type="evidence" value="ECO:0007669"/>
    <property type="project" value="TreeGrafter"/>
</dbReference>
<reference evidence="9 10" key="1">
    <citation type="journal article" date="2018" name="Science">
        <title>The opium poppy genome and morphinan production.</title>
        <authorList>
            <person name="Guo L."/>
            <person name="Winzer T."/>
            <person name="Yang X."/>
            <person name="Li Y."/>
            <person name="Ning Z."/>
            <person name="He Z."/>
            <person name="Teodor R."/>
            <person name="Lu Y."/>
            <person name="Bowser T.A."/>
            <person name="Graham I.A."/>
            <person name="Ye K."/>
        </authorList>
    </citation>
    <scope>NUCLEOTIDE SEQUENCE [LARGE SCALE GENOMIC DNA]</scope>
    <source>
        <strain evidence="10">cv. HN1</strain>
        <tissue evidence="9">Leaves</tissue>
    </source>
</reference>
<feature type="region of interest" description="Disordered" evidence="8">
    <location>
        <begin position="502"/>
        <end position="521"/>
    </location>
</feature>
<gene>
    <name evidence="9" type="ORF">C5167_043726</name>
</gene>
<evidence type="ECO:0000313" key="10">
    <source>
        <dbReference type="Proteomes" id="UP000316621"/>
    </source>
</evidence>
<evidence type="ECO:0000256" key="4">
    <source>
        <dbReference type="ARBA" id="ARBA00023242"/>
    </source>
</evidence>
<evidence type="ECO:0000256" key="7">
    <source>
        <dbReference type="PIRNR" id="PIRNR017300"/>
    </source>
</evidence>
<dbReference type="STRING" id="3469.A0A4Y7L6J2"/>
<feature type="compositionally biased region" description="Basic and acidic residues" evidence="8">
    <location>
        <begin position="247"/>
        <end position="270"/>
    </location>
</feature>
<dbReference type="PIRSF" id="PIRSF017300">
    <property type="entry name" value="snoRNP_Mpp10"/>
    <property type="match status" value="1"/>
</dbReference>
<comment type="function">
    <text evidence="7">Involved in nucleolar processing of pre-18S ribosomal RNA.</text>
</comment>
<dbReference type="Proteomes" id="UP000316621">
    <property type="component" value="Chromosome 10"/>
</dbReference>
<dbReference type="GO" id="GO:0005732">
    <property type="term" value="C:sno(s)RNA-containing ribonucleoprotein complex"/>
    <property type="evidence" value="ECO:0007669"/>
    <property type="project" value="UniProtKB-UniRule"/>
</dbReference>
<proteinExistence type="inferred from homology"/>
<keyword evidence="2 7" id="KW-0690">Ribosome biogenesis</keyword>
<feature type="region of interest" description="Disordered" evidence="8">
    <location>
        <begin position="540"/>
        <end position="561"/>
    </location>
</feature>
<evidence type="ECO:0000256" key="5">
    <source>
        <dbReference type="ARBA" id="ARBA00023274"/>
    </source>
</evidence>
<feature type="compositionally biased region" description="Basic and acidic residues" evidence="8">
    <location>
        <begin position="282"/>
        <end position="311"/>
    </location>
</feature>
<dbReference type="GO" id="GO:0006364">
    <property type="term" value="P:rRNA processing"/>
    <property type="evidence" value="ECO:0007669"/>
    <property type="project" value="UniProtKB-KW"/>
</dbReference>
<dbReference type="Gramene" id="RZC81153">
    <property type="protein sequence ID" value="RZC81153"/>
    <property type="gene ID" value="C5167_043726"/>
</dbReference>
<dbReference type="AlphaFoldDB" id="A0A4Y7L6J2"/>
<name>A0A4Y7L6J2_PAPSO</name>